<dbReference type="Proteomes" id="UP000708208">
    <property type="component" value="Unassembled WGS sequence"/>
</dbReference>
<accession>A0A8J2PA12</accession>
<evidence type="ECO:0000313" key="2">
    <source>
        <dbReference type="Proteomes" id="UP000708208"/>
    </source>
</evidence>
<dbReference type="EMBL" id="CAJVCH010327097">
    <property type="protein sequence ID" value="CAG7786822.1"/>
    <property type="molecule type" value="Genomic_DNA"/>
</dbReference>
<sequence length="334" mass="38163">MSTQAAITRRKAELNEISKYLNDPELHDLQQKLENTRKAGIDWFNANKADKDKIAAYSEAIKVSDAKLGILDAKMEEIKNKLIPFVGEVTADIYNERMNLKDKSAVGLIVNKWQIQNILRDLKFDIQKFYSEGLETEDFITRAIEKFEDSISTVIGIYDKIQDFQTQITIAEFIGALNLPSSAQFGNDIAMQKAYDKLQILLKSNIFLSDYDTFLDSFKMSVFPFAHRFLGYFEISNISEKQKIESGQGTTQDLDRVVETGKDKLKKLGDAFSRYKSMTDQSLDTYIHTAFFEESNSSSPFYTWRGEESQEFIHKLLRGEEATILADVLRSPPG</sequence>
<comment type="caution">
    <text evidence="1">The sequence shown here is derived from an EMBL/GenBank/DDBJ whole genome shotgun (WGS) entry which is preliminary data.</text>
</comment>
<gene>
    <name evidence="1" type="ORF">AFUS01_LOCUS25372</name>
</gene>
<organism evidence="1 2">
    <name type="scientific">Allacma fusca</name>
    <dbReference type="NCBI Taxonomy" id="39272"/>
    <lineage>
        <taxon>Eukaryota</taxon>
        <taxon>Metazoa</taxon>
        <taxon>Ecdysozoa</taxon>
        <taxon>Arthropoda</taxon>
        <taxon>Hexapoda</taxon>
        <taxon>Collembola</taxon>
        <taxon>Symphypleona</taxon>
        <taxon>Sminthuridae</taxon>
        <taxon>Allacma</taxon>
    </lineage>
</organism>
<reference evidence="1" key="1">
    <citation type="submission" date="2021-06" db="EMBL/GenBank/DDBJ databases">
        <authorList>
            <person name="Hodson N. C."/>
            <person name="Mongue J. A."/>
            <person name="Jaron S. K."/>
        </authorList>
    </citation>
    <scope>NUCLEOTIDE SEQUENCE</scope>
</reference>
<proteinExistence type="predicted"/>
<name>A0A8J2PA12_9HEXA</name>
<keyword evidence="2" id="KW-1185">Reference proteome</keyword>
<dbReference type="OrthoDB" id="2386367at2759"/>
<feature type="non-terminal residue" evidence="1">
    <location>
        <position position="334"/>
    </location>
</feature>
<evidence type="ECO:0000313" key="1">
    <source>
        <dbReference type="EMBL" id="CAG7786822.1"/>
    </source>
</evidence>
<protein>
    <submittedName>
        <fullName evidence="1">Uncharacterized protein</fullName>
    </submittedName>
</protein>
<dbReference type="AlphaFoldDB" id="A0A8J2PA12"/>